<proteinExistence type="predicted"/>
<keyword evidence="1" id="KW-0808">Transferase</keyword>
<dbReference type="EMBL" id="WTVQ01000033">
    <property type="protein sequence ID" value="NMG76473.1"/>
    <property type="molecule type" value="Genomic_DNA"/>
</dbReference>
<comment type="caution">
    <text evidence="1">The sequence shown here is derived from an EMBL/GenBank/DDBJ whole genome shotgun (WGS) entry which is preliminary data.</text>
</comment>
<evidence type="ECO:0000313" key="1">
    <source>
        <dbReference type="EMBL" id="NMG76473.1"/>
    </source>
</evidence>
<accession>A0ABX1QDV2</accession>
<dbReference type="RefSeq" id="WP_169261618.1">
    <property type="nucleotide sequence ID" value="NZ_WTVQ01000033.1"/>
</dbReference>
<dbReference type="Gene3D" id="3.40.50.10540">
    <property type="entry name" value="Crotonobetainyl-coa:carnitine coa-transferase, domain 1"/>
    <property type="match status" value="1"/>
</dbReference>
<organism evidence="1 2">
    <name type="scientific">Aromatoleum diolicum</name>
    <dbReference type="NCBI Taxonomy" id="75796"/>
    <lineage>
        <taxon>Bacteria</taxon>
        <taxon>Pseudomonadati</taxon>
        <taxon>Pseudomonadota</taxon>
        <taxon>Betaproteobacteria</taxon>
        <taxon>Rhodocyclales</taxon>
        <taxon>Rhodocyclaceae</taxon>
        <taxon>Aromatoleum</taxon>
    </lineage>
</organism>
<dbReference type="PANTHER" id="PTHR48228:SF5">
    <property type="entry name" value="ALPHA-METHYLACYL-COA RACEMASE"/>
    <property type="match status" value="1"/>
</dbReference>
<dbReference type="Proteomes" id="UP000648984">
    <property type="component" value="Unassembled WGS sequence"/>
</dbReference>
<reference evidence="1 2" key="1">
    <citation type="submission" date="2019-12" db="EMBL/GenBank/DDBJ databases">
        <title>Comparative genomics gives insights into the taxonomy of the Azoarcus-Aromatoleum group and reveals separate origins of nif in the plant-associated Azoarcus and non-plant-associated Aromatoleum sub-groups.</title>
        <authorList>
            <person name="Lafos M."/>
            <person name="Maluk M."/>
            <person name="Batista M."/>
            <person name="Junghare M."/>
            <person name="Carmona M."/>
            <person name="Faoro H."/>
            <person name="Cruz L.M."/>
            <person name="Battistoni F."/>
            <person name="De Souza E."/>
            <person name="Pedrosa F."/>
            <person name="Chen W.-M."/>
            <person name="Poole P.S."/>
            <person name="Dixon R.A."/>
            <person name="James E.K."/>
        </authorList>
    </citation>
    <scope>NUCLEOTIDE SEQUENCE [LARGE SCALE GENOMIC DNA]</scope>
    <source>
        <strain evidence="1 2">22Lin</strain>
    </source>
</reference>
<protein>
    <submittedName>
        <fullName evidence="1">CoA transferase</fullName>
    </submittedName>
</protein>
<sequence>MANAGIAPLDGFRVAAGGQGTAGDYARLLLASLGAQVSPAGIFDHEHPALAWKRSGLMDLTGRAEGPPRMCPVPLAACADGVIATLAALAEGFDIGIPSGAALLGVRARHAGLRRNGAASPGGSCRLLRTADGELAINLARPDDWALVPAWLECDATTDWEQIATAIARASGTKLLERARLLGLAAAVSDVPTVEAPPWVRLSAVGTRLPAGGRDPAPLVVDLSSLWAGPLCGHLLHRLGARVVKVESHQREDGARNGPPAFFDLLNAGKASVRLDLATLAGRSQLRQLVARADIVIEASRPRAMRQLGICAEEVVAARPGVTWLSITGHGREEPQAGWIAFGDDAGVAAGLSRILHDTTGERLICADAIGDPLTGTHAALAAWASYLAGGGHLVALSLAGVLGHCVAFDLPASAEALRERNDEWTRVAGCAGACRSTYPAPAARARPIGADTQAVLAELDIRC</sequence>
<dbReference type="Pfam" id="PF02515">
    <property type="entry name" value="CoA_transf_3"/>
    <property type="match status" value="1"/>
</dbReference>
<keyword evidence="2" id="KW-1185">Reference proteome</keyword>
<dbReference type="GO" id="GO:0016740">
    <property type="term" value="F:transferase activity"/>
    <property type="evidence" value="ECO:0007669"/>
    <property type="project" value="UniProtKB-KW"/>
</dbReference>
<dbReference type="SUPFAM" id="SSF89796">
    <property type="entry name" value="CoA-transferase family III (CaiB/BaiF)"/>
    <property type="match status" value="2"/>
</dbReference>
<dbReference type="InterPro" id="IPR050509">
    <property type="entry name" value="CoA-transferase_III"/>
</dbReference>
<gene>
    <name evidence="1" type="ORF">GPA25_17070</name>
</gene>
<dbReference type="InterPro" id="IPR003673">
    <property type="entry name" value="CoA-Trfase_fam_III"/>
</dbReference>
<evidence type="ECO:0000313" key="2">
    <source>
        <dbReference type="Proteomes" id="UP000648984"/>
    </source>
</evidence>
<dbReference type="InterPro" id="IPR023606">
    <property type="entry name" value="CoA-Trfase_III_dom_1_sf"/>
</dbReference>
<dbReference type="PANTHER" id="PTHR48228">
    <property type="entry name" value="SUCCINYL-COA--D-CITRAMALATE COA-TRANSFERASE"/>
    <property type="match status" value="1"/>
</dbReference>
<name>A0ABX1QDV2_9RHOO</name>